<protein>
    <submittedName>
        <fullName evidence="3">Integral membrane protein</fullName>
    </submittedName>
</protein>
<feature type="transmembrane region" description="Helical" evidence="2">
    <location>
        <begin position="90"/>
        <end position="116"/>
    </location>
</feature>
<dbReference type="PANTHER" id="PTHR38567">
    <property type="entry name" value="DUF4291 DOMAIN-CONTAINING PROTEIN"/>
    <property type="match status" value="1"/>
</dbReference>
<dbReference type="EMBL" id="VYYT01000087">
    <property type="protein sequence ID" value="KAK2771031.1"/>
    <property type="molecule type" value="Genomic_DNA"/>
</dbReference>
<feature type="compositionally biased region" description="Basic and acidic residues" evidence="1">
    <location>
        <begin position="407"/>
        <end position="421"/>
    </location>
</feature>
<gene>
    <name evidence="3" type="ORF">CKAH01_14519</name>
</gene>
<keyword evidence="2" id="KW-1133">Transmembrane helix</keyword>
<reference evidence="3" key="1">
    <citation type="submission" date="2023-02" db="EMBL/GenBank/DDBJ databases">
        <title>Colletotrichum kahawae CIFC_Que2 genome sequencing and assembly.</title>
        <authorList>
            <person name="Baroncelli R."/>
        </authorList>
    </citation>
    <scope>NUCLEOTIDE SEQUENCE</scope>
    <source>
        <strain evidence="3">CIFC_Que2</strain>
    </source>
</reference>
<sequence>MYSRSPTLAPLPTVLQHGLRAVTALAFLSLISSFALFVYLSGRLVAWYFRSNPKNPQRATENGTRGALPCEVGAQYFGAADQGRKAPNQALVLVINVLFADVLEACAFFLNIVWVIEDRITDESPACWAQGWFISTGDLSSLTFLTAIAVHAYITLILGRKIPTKVFYAVISFLWFIVLFLSVLGVIITNNGKGVGGFYVRDTAWCWISSAYEPMRFYLHYLWMVILQVVGTVSWVLVFVHFYRRAKALKLSKKSGEESSSNNSILSPTGVAPQTSEGIKSEVHKRVLFLLYPLIFLICTTPLAVGRMMGTQGVKLSPEYLCFAGAMITSNGWLDVILFSTTRRAILFHTSPDDQNLGIETFNLTPLGQQFGHRVWITSGSKKKQNERKNGVFRKPSRCPRRGSAGSHDRSESMTSLHNRDLAGLKGIQMETVTRVFVEVESPSEENGYPSRSLASMPSAESVGPRVPQSIDIASQIRAHYDNQTITVYQAYSSSIAAAAVEAQRLDASPSFKLTRMTWIKPSWTWMLYRAGYSYKDPGQERILALKMTREFFIELLRKGALSHTAVHQDGEKVRVQWDPERTVRLDKLPCRSIQIGIPVGICQTWVKDGIVGIEDVTGRARELKRILDEHPGIADTELAELGLIPSEQEFIVPGDVQELLEMTPVHAYNGYGH</sequence>
<feature type="region of interest" description="Disordered" evidence="1">
    <location>
        <begin position="441"/>
        <end position="463"/>
    </location>
</feature>
<feature type="region of interest" description="Disordered" evidence="1">
    <location>
        <begin position="379"/>
        <end position="421"/>
    </location>
</feature>
<dbReference type="InterPro" id="IPR025633">
    <property type="entry name" value="DUF4291"/>
</dbReference>
<feature type="transmembrane region" description="Helical" evidence="2">
    <location>
        <begin position="221"/>
        <end position="243"/>
    </location>
</feature>
<evidence type="ECO:0000313" key="4">
    <source>
        <dbReference type="Proteomes" id="UP001281614"/>
    </source>
</evidence>
<dbReference type="Gene3D" id="1.20.1070.10">
    <property type="entry name" value="Rhodopsin 7-helix transmembrane proteins"/>
    <property type="match status" value="1"/>
</dbReference>
<feature type="compositionally biased region" description="Basic residues" evidence="1">
    <location>
        <begin position="381"/>
        <end position="401"/>
    </location>
</feature>
<feature type="transmembrane region" description="Helical" evidence="2">
    <location>
        <begin position="166"/>
        <end position="188"/>
    </location>
</feature>
<dbReference type="Proteomes" id="UP001281614">
    <property type="component" value="Unassembled WGS sequence"/>
</dbReference>
<dbReference type="PANTHER" id="PTHR38567:SF1">
    <property type="entry name" value="DUF4291 DOMAIN-CONTAINING PROTEIN"/>
    <property type="match status" value="1"/>
</dbReference>
<accession>A0AAD9YK45</accession>
<name>A0AAD9YK45_COLKA</name>
<feature type="transmembrane region" description="Helical" evidence="2">
    <location>
        <begin position="20"/>
        <end position="40"/>
    </location>
</feature>
<evidence type="ECO:0000313" key="3">
    <source>
        <dbReference type="EMBL" id="KAK2771031.1"/>
    </source>
</evidence>
<dbReference type="Pfam" id="PF14124">
    <property type="entry name" value="DUF4291"/>
    <property type="match status" value="1"/>
</dbReference>
<dbReference type="SUPFAM" id="SSF81321">
    <property type="entry name" value="Family A G protein-coupled receptor-like"/>
    <property type="match status" value="1"/>
</dbReference>
<feature type="transmembrane region" description="Helical" evidence="2">
    <location>
        <begin position="287"/>
        <end position="305"/>
    </location>
</feature>
<evidence type="ECO:0000256" key="1">
    <source>
        <dbReference type="SAM" id="MobiDB-lite"/>
    </source>
</evidence>
<keyword evidence="2" id="KW-0472">Membrane</keyword>
<proteinExistence type="predicted"/>
<organism evidence="3 4">
    <name type="scientific">Colletotrichum kahawae</name>
    <name type="common">Coffee berry disease fungus</name>
    <dbReference type="NCBI Taxonomy" id="34407"/>
    <lineage>
        <taxon>Eukaryota</taxon>
        <taxon>Fungi</taxon>
        <taxon>Dikarya</taxon>
        <taxon>Ascomycota</taxon>
        <taxon>Pezizomycotina</taxon>
        <taxon>Sordariomycetes</taxon>
        <taxon>Hypocreomycetidae</taxon>
        <taxon>Glomerellales</taxon>
        <taxon>Glomerellaceae</taxon>
        <taxon>Colletotrichum</taxon>
        <taxon>Colletotrichum gloeosporioides species complex</taxon>
    </lineage>
</organism>
<feature type="transmembrane region" description="Helical" evidence="2">
    <location>
        <begin position="139"/>
        <end position="159"/>
    </location>
</feature>
<evidence type="ECO:0000256" key="2">
    <source>
        <dbReference type="SAM" id="Phobius"/>
    </source>
</evidence>
<keyword evidence="2" id="KW-0812">Transmembrane</keyword>
<dbReference type="AlphaFoldDB" id="A0AAD9YK45"/>
<comment type="caution">
    <text evidence="3">The sequence shown here is derived from an EMBL/GenBank/DDBJ whole genome shotgun (WGS) entry which is preliminary data.</text>
</comment>
<keyword evidence="4" id="KW-1185">Reference proteome</keyword>